<keyword evidence="4" id="KW-0238">DNA-binding</keyword>
<dbReference type="InterPro" id="IPR013249">
    <property type="entry name" value="RNA_pol_sigma70_r4_t2"/>
</dbReference>
<comment type="similarity">
    <text evidence="1">Belongs to the sigma-70 factor family. ECF subfamily.</text>
</comment>
<dbReference type="Pfam" id="PF08281">
    <property type="entry name" value="Sigma70_r4_2"/>
    <property type="match status" value="1"/>
</dbReference>
<keyword evidence="5" id="KW-0804">Transcription</keyword>
<dbReference type="GO" id="GO:0003677">
    <property type="term" value="F:DNA binding"/>
    <property type="evidence" value="ECO:0007669"/>
    <property type="project" value="UniProtKB-KW"/>
</dbReference>
<comment type="caution">
    <text evidence="8">The sequence shown here is derived from an EMBL/GenBank/DDBJ whole genome shotgun (WGS) entry which is preliminary data.</text>
</comment>
<evidence type="ECO:0000256" key="2">
    <source>
        <dbReference type="ARBA" id="ARBA00023015"/>
    </source>
</evidence>
<evidence type="ECO:0008006" key="10">
    <source>
        <dbReference type="Google" id="ProtNLM"/>
    </source>
</evidence>
<evidence type="ECO:0000256" key="3">
    <source>
        <dbReference type="ARBA" id="ARBA00023082"/>
    </source>
</evidence>
<dbReference type="AlphaFoldDB" id="A0A0J7IXK6"/>
<keyword evidence="3" id="KW-0731">Sigma factor</keyword>
<sequence length="213" mass="25105">MQFEDEKVVQRILQGDVGMFEILIRRYNPFLYKIGKTYGFSHQDIEDLMQDCYLSIYKNLEQFQERSSFKTWIAKIMLHLCYRNKQKSERMKNAISEEQSFFMSRKNEPFSQDGALVNKELGTILDEAIQGIPLNLRKVFVMREINGLNTTETANLLQITESNVKVRLSRAKEILRHKIGANYLPEELLDYHYSFCSPMVQKVMEKTVRQAKN</sequence>
<dbReference type="SUPFAM" id="SSF88659">
    <property type="entry name" value="Sigma3 and sigma4 domains of RNA polymerase sigma factors"/>
    <property type="match status" value="1"/>
</dbReference>
<evidence type="ECO:0000256" key="4">
    <source>
        <dbReference type="ARBA" id="ARBA00023125"/>
    </source>
</evidence>
<evidence type="ECO:0000259" key="6">
    <source>
        <dbReference type="Pfam" id="PF04542"/>
    </source>
</evidence>
<dbReference type="InterPro" id="IPR014284">
    <property type="entry name" value="RNA_pol_sigma-70_dom"/>
</dbReference>
<dbReference type="PANTHER" id="PTHR43133">
    <property type="entry name" value="RNA POLYMERASE ECF-TYPE SIGMA FACTO"/>
    <property type="match status" value="1"/>
</dbReference>
<protein>
    <recommendedName>
        <fullName evidence="10">RNA polymerase subunit sigma-24</fullName>
    </recommendedName>
</protein>
<dbReference type="InterPro" id="IPR039425">
    <property type="entry name" value="RNA_pol_sigma-70-like"/>
</dbReference>
<dbReference type="STRING" id="1304281.ACM44_09840"/>
<dbReference type="Gene3D" id="1.10.10.10">
    <property type="entry name" value="Winged helix-like DNA-binding domain superfamily/Winged helix DNA-binding domain"/>
    <property type="match status" value="1"/>
</dbReference>
<dbReference type="SUPFAM" id="SSF88946">
    <property type="entry name" value="Sigma2 domain of RNA polymerase sigma factors"/>
    <property type="match status" value="1"/>
</dbReference>
<dbReference type="Gene3D" id="1.10.1740.10">
    <property type="match status" value="1"/>
</dbReference>
<dbReference type="GO" id="GO:0016987">
    <property type="term" value="F:sigma factor activity"/>
    <property type="evidence" value="ECO:0007669"/>
    <property type="project" value="UniProtKB-KW"/>
</dbReference>
<name>A0A0J7IXK6_9FLAO</name>
<keyword evidence="9" id="KW-1185">Reference proteome</keyword>
<evidence type="ECO:0000259" key="7">
    <source>
        <dbReference type="Pfam" id="PF08281"/>
    </source>
</evidence>
<dbReference type="InterPro" id="IPR007627">
    <property type="entry name" value="RNA_pol_sigma70_r2"/>
</dbReference>
<dbReference type="PATRIC" id="fig|1304281.5.peg.2118"/>
<evidence type="ECO:0000313" key="8">
    <source>
        <dbReference type="EMBL" id="KMQ70993.1"/>
    </source>
</evidence>
<accession>A0A0J7IXK6</accession>
<dbReference type="Pfam" id="PF04542">
    <property type="entry name" value="Sigma70_r2"/>
    <property type="match status" value="1"/>
</dbReference>
<dbReference type="CDD" id="cd06171">
    <property type="entry name" value="Sigma70_r4"/>
    <property type="match status" value="1"/>
</dbReference>
<dbReference type="InterPro" id="IPR013325">
    <property type="entry name" value="RNA_pol_sigma_r2"/>
</dbReference>
<feature type="domain" description="RNA polymerase sigma-70 region 2" evidence="6">
    <location>
        <begin position="23"/>
        <end position="89"/>
    </location>
</feature>
<dbReference type="InterPro" id="IPR013324">
    <property type="entry name" value="RNA_pol_sigma_r3/r4-like"/>
</dbReference>
<dbReference type="GO" id="GO:0006352">
    <property type="term" value="P:DNA-templated transcription initiation"/>
    <property type="evidence" value="ECO:0007669"/>
    <property type="project" value="InterPro"/>
</dbReference>
<evidence type="ECO:0000313" key="9">
    <source>
        <dbReference type="Proteomes" id="UP000035900"/>
    </source>
</evidence>
<feature type="domain" description="RNA polymerase sigma factor 70 region 4 type 2" evidence="7">
    <location>
        <begin position="124"/>
        <end position="173"/>
    </location>
</feature>
<dbReference type="InterPro" id="IPR036388">
    <property type="entry name" value="WH-like_DNA-bd_sf"/>
</dbReference>
<dbReference type="PANTHER" id="PTHR43133:SF8">
    <property type="entry name" value="RNA POLYMERASE SIGMA FACTOR HI_1459-RELATED"/>
    <property type="match status" value="1"/>
</dbReference>
<gene>
    <name evidence="8" type="ORF">ACM44_09840</name>
</gene>
<keyword evidence="2" id="KW-0805">Transcription regulation</keyword>
<dbReference type="NCBIfam" id="TIGR02937">
    <property type="entry name" value="sigma70-ECF"/>
    <property type="match status" value="1"/>
</dbReference>
<dbReference type="Proteomes" id="UP000035900">
    <property type="component" value="Unassembled WGS sequence"/>
</dbReference>
<reference evidence="8 9" key="1">
    <citation type="journal article" date="2004" name="Int. J. Syst. Evol. Microbiol.">
        <title>Kaistella koreensis gen. nov., sp. nov., a novel member of the Chryseobacterium-Bergeyella-Riemerella branch.</title>
        <authorList>
            <person name="Kim M.K."/>
            <person name="Im W.T."/>
            <person name="Shin Y.K."/>
            <person name="Lim J.H."/>
            <person name="Kim S.H."/>
            <person name="Lee B.C."/>
            <person name="Park M.Y."/>
            <person name="Lee K.Y."/>
            <person name="Lee S.T."/>
        </authorList>
    </citation>
    <scope>NUCLEOTIDE SEQUENCE [LARGE SCALE GENOMIC DNA]</scope>
    <source>
        <strain evidence="8 9">CCUG 49689</strain>
    </source>
</reference>
<evidence type="ECO:0000256" key="5">
    <source>
        <dbReference type="ARBA" id="ARBA00023163"/>
    </source>
</evidence>
<organism evidence="8 9">
    <name type="scientific">Chryseobacterium koreense CCUG 49689</name>
    <dbReference type="NCBI Taxonomy" id="1304281"/>
    <lineage>
        <taxon>Bacteria</taxon>
        <taxon>Pseudomonadati</taxon>
        <taxon>Bacteroidota</taxon>
        <taxon>Flavobacteriia</taxon>
        <taxon>Flavobacteriales</taxon>
        <taxon>Weeksellaceae</taxon>
        <taxon>Chryseobacterium group</taxon>
        <taxon>Chryseobacterium</taxon>
    </lineage>
</organism>
<proteinExistence type="inferred from homology"/>
<evidence type="ECO:0000256" key="1">
    <source>
        <dbReference type="ARBA" id="ARBA00010641"/>
    </source>
</evidence>
<dbReference type="EMBL" id="LFNG01000012">
    <property type="protein sequence ID" value="KMQ70993.1"/>
    <property type="molecule type" value="Genomic_DNA"/>
</dbReference>